<feature type="domain" description="3-beta hydroxysteroid dehydrogenase/isomerase" evidence="3">
    <location>
        <begin position="29"/>
        <end position="125"/>
    </location>
</feature>
<dbReference type="InterPro" id="IPR002225">
    <property type="entry name" value="3Beta_OHSteriod_DH/Estase"/>
</dbReference>
<organism evidence="4 5">
    <name type="scientific">Apodemus speciosus</name>
    <name type="common">Large Japanese field mouse</name>
    <dbReference type="NCBI Taxonomy" id="105296"/>
    <lineage>
        <taxon>Eukaryota</taxon>
        <taxon>Metazoa</taxon>
        <taxon>Chordata</taxon>
        <taxon>Craniata</taxon>
        <taxon>Vertebrata</taxon>
        <taxon>Euteleostomi</taxon>
        <taxon>Mammalia</taxon>
        <taxon>Eutheria</taxon>
        <taxon>Euarchontoglires</taxon>
        <taxon>Glires</taxon>
        <taxon>Rodentia</taxon>
        <taxon>Myomorpha</taxon>
        <taxon>Muroidea</taxon>
        <taxon>Muridae</taxon>
        <taxon>Murinae</taxon>
        <taxon>Apodemus</taxon>
    </lineage>
</organism>
<dbReference type="Gene3D" id="3.40.50.720">
    <property type="entry name" value="NAD(P)-binding Rossmann-like Domain"/>
    <property type="match status" value="2"/>
</dbReference>
<dbReference type="PANTHER" id="PTHR43245">
    <property type="entry name" value="BIFUNCTIONAL POLYMYXIN RESISTANCE PROTEIN ARNA"/>
    <property type="match status" value="1"/>
</dbReference>
<name>A0ABQ0ELC8_APOSI</name>
<gene>
    <name evidence="4" type="ORF">APTSU1_000313800</name>
</gene>
<accession>A0ABQ0ELC8</accession>
<reference evidence="4 5" key="1">
    <citation type="submission" date="2024-08" db="EMBL/GenBank/DDBJ databases">
        <title>The draft genome of Apodemus speciosus.</title>
        <authorList>
            <person name="Nabeshima K."/>
            <person name="Suzuki S."/>
            <person name="Onuma M."/>
        </authorList>
    </citation>
    <scope>NUCLEOTIDE SEQUENCE [LARGE SCALE GENOMIC DNA]</scope>
    <source>
        <strain evidence="4">IB14-021</strain>
    </source>
</reference>
<dbReference type="InterPro" id="IPR036291">
    <property type="entry name" value="NAD(P)-bd_dom_sf"/>
</dbReference>
<dbReference type="SUPFAM" id="SSF51735">
    <property type="entry name" value="NAD(P)-binding Rossmann-fold domains"/>
    <property type="match status" value="1"/>
</dbReference>
<feature type="domain" description="3-beta hydroxysteroid dehydrogenase/isomerase" evidence="3">
    <location>
        <begin position="158"/>
        <end position="343"/>
    </location>
</feature>
<keyword evidence="2" id="KW-0560">Oxidoreductase</keyword>
<comment type="caution">
    <text evidence="4">The sequence shown here is derived from an EMBL/GenBank/DDBJ whole genome shotgun (WGS) entry which is preliminary data.</text>
</comment>
<keyword evidence="5" id="KW-1185">Reference proteome</keyword>
<comment type="similarity">
    <text evidence="1">Belongs to the 3-beta-HSD family.</text>
</comment>
<sequence>MPYTGFTLHHTCSHLDLFPVLTMPGWSCLVTGAGGFLGQRIIWMLVQEKELQEVRALDKVFRPETREEFSKLQTKAKVTVLEGDILDAQYLRRACQGISVVIHTAAVIDVAGVVPRQTILDVNLKVSFIHELMETNAEIHRETLGRVQKTLLKIGRKNRTQNLLEACVQASVSAFVFCSSVDVAGPNSYKKVVLNGHEEQNHESKWPNPYPYSKKMAEKAVLAANGSILKNGGTLHTCALRPMYIYGERSPFISNIIIMALKNKGILSVTGKFSIANPVYVGNVAWAHILAVRGLRDPKKSPNIQGQFYYISDDTPPQSYDDLNYTLSKEWGLRLNSSWSLPLPLLYWLAFLLETVSFLLSPVYRYRPLFNCHLVTLTNSIFTFSYKKAQRDLGYEPLVSWEEAKQKTSQWIGTLVEQHGETQDTKSQ</sequence>
<evidence type="ECO:0000313" key="5">
    <source>
        <dbReference type="Proteomes" id="UP001623349"/>
    </source>
</evidence>
<dbReference type="Proteomes" id="UP001623349">
    <property type="component" value="Unassembled WGS sequence"/>
</dbReference>
<protein>
    <submittedName>
        <fullName evidence="4">3 beta-hydroxysteroid dehydrogenase/Delta 5</fullName>
    </submittedName>
</protein>
<dbReference type="Pfam" id="PF01073">
    <property type="entry name" value="3Beta_HSD"/>
    <property type="match status" value="2"/>
</dbReference>
<dbReference type="EMBL" id="BAAFST010000003">
    <property type="protein sequence ID" value="GAB1287908.1"/>
    <property type="molecule type" value="Genomic_DNA"/>
</dbReference>
<evidence type="ECO:0000313" key="4">
    <source>
        <dbReference type="EMBL" id="GAB1287908.1"/>
    </source>
</evidence>
<dbReference type="PANTHER" id="PTHR43245:SF51">
    <property type="entry name" value="SHORT CHAIN DEHYDROGENASE_REDUCTASE FAMILY 42E, MEMBER 2"/>
    <property type="match status" value="1"/>
</dbReference>
<dbReference type="InterPro" id="IPR050177">
    <property type="entry name" value="Lipid_A_modif_metabolic_enz"/>
</dbReference>
<evidence type="ECO:0000259" key="3">
    <source>
        <dbReference type="Pfam" id="PF01073"/>
    </source>
</evidence>
<proteinExistence type="inferred from homology"/>
<evidence type="ECO:0000256" key="2">
    <source>
        <dbReference type="ARBA" id="ARBA00023002"/>
    </source>
</evidence>
<evidence type="ECO:0000256" key="1">
    <source>
        <dbReference type="ARBA" id="ARBA00009219"/>
    </source>
</evidence>